<dbReference type="InterPro" id="IPR008557">
    <property type="entry name" value="PhoX"/>
</dbReference>
<name>A0ABP4UR81_9MICO</name>
<dbReference type="PANTHER" id="PTHR35399:SF2">
    <property type="entry name" value="DUF839 DOMAIN-CONTAINING PROTEIN"/>
    <property type="match status" value="1"/>
</dbReference>
<sequence>MTIAPESRPLLELSATQHARGKRSPVTCRLKCADACSHPAPNASANEYFRDVASRALSRRVMLGGLATAAATVVVGAQVVAAPQAGAAMSTGVAAGRGHGKGLAFGAITPQPAEVDAFVVPEGYEWSPIIRWGDPILPGGRAFDIERQTPQQQAKQFGYNVDYLDILPADPDDVRPHGRTKRGVRGLLVSNHEYTNAGIMFDESYDAATRRAIERAAWGMSVVEVRREREGSPWTYSRLSPFNRRITVDTEFRVDGPAAGSYLMRTVADPTGRRVLGTLNNCAGGTTPWGTVVSGEENFNANLRVNGKDPRDARYGLQNVATSYGWELDDPRFDGNNPGYEYENHRFGWVVEIDPYEPDEAPVKHTAMGRLKHEGANVILSRRGHAVAYMGDDERFDYVYKFVSKDRMERGNSRWARRHNKTLLSEGDLYVARFTGDSPAAEIDGTGAVPSDGAFDGRGEWIPLVKNGRSRVEGMTVDEVLVFTRLAADAVGATKMDRPEDVEPNPLTGRVYVACTNNTDRGKVGKEGATEPNPRHTNRDGHVVEIIEDGGDQTATTFRWNILLVAGDPSVNGSTYFSGFPADQVSPISCPDNLAFDAEGNLWISTDGQPSTIQKCDGLFKVTLDGRDRGKVEQFLSVPRDAETCGPVVDSRDEMVYVNVQHPGEDGSFAAQNSYFPDYLPAGKATPAGAWRGPRPSTIQVYKEGAGDRPGRPGRPGWSDDDWDGPGPFPGPRGPKGRR</sequence>
<comment type="caution">
    <text evidence="2">The sequence shown here is derived from an EMBL/GenBank/DDBJ whole genome shotgun (WGS) entry which is preliminary data.</text>
</comment>
<evidence type="ECO:0000313" key="3">
    <source>
        <dbReference type="Proteomes" id="UP001501138"/>
    </source>
</evidence>
<feature type="region of interest" description="Disordered" evidence="1">
    <location>
        <begin position="685"/>
        <end position="739"/>
    </location>
</feature>
<feature type="compositionally biased region" description="Basic and acidic residues" evidence="1">
    <location>
        <begin position="520"/>
        <end position="539"/>
    </location>
</feature>
<dbReference type="Proteomes" id="UP001501138">
    <property type="component" value="Unassembled WGS sequence"/>
</dbReference>
<dbReference type="PROSITE" id="PS51318">
    <property type="entry name" value="TAT"/>
    <property type="match status" value="1"/>
</dbReference>
<evidence type="ECO:0000256" key="1">
    <source>
        <dbReference type="SAM" id="MobiDB-lite"/>
    </source>
</evidence>
<protein>
    <submittedName>
        <fullName evidence="2">PhoX family phosphatase</fullName>
    </submittedName>
</protein>
<organism evidence="2 3">
    <name type="scientific">Isoptericola hypogeus</name>
    <dbReference type="NCBI Taxonomy" id="300179"/>
    <lineage>
        <taxon>Bacteria</taxon>
        <taxon>Bacillati</taxon>
        <taxon>Actinomycetota</taxon>
        <taxon>Actinomycetes</taxon>
        <taxon>Micrococcales</taxon>
        <taxon>Promicromonosporaceae</taxon>
        <taxon>Isoptericola</taxon>
    </lineage>
</organism>
<dbReference type="InterPro" id="IPR006311">
    <property type="entry name" value="TAT_signal"/>
</dbReference>
<evidence type="ECO:0000313" key="2">
    <source>
        <dbReference type="EMBL" id="GAA1708774.1"/>
    </source>
</evidence>
<dbReference type="PANTHER" id="PTHR35399">
    <property type="entry name" value="SLR8030 PROTEIN"/>
    <property type="match status" value="1"/>
</dbReference>
<dbReference type="Pfam" id="PF05787">
    <property type="entry name" value="PhoX"/>
    <property type="match status" value="1"/>
</dbReference>
<accession>A0ABP4UR81</accession>
<proteinExistence type="predicted"/>
<keyword evidence="3" id="KW-1185">Reference proteome</keyword>
<reference evidence="3" key="1">
    <citation type="journal article" date="2019" name="Int. J. Syst. Evol. Microbiol.">
        <title>The Global Catalogue of Microorganisms (GCM) 10K type strain sequencing project: providing services to taxonomists for standard genome sequencing and annotation.</title>
        <authorList>
            <consortium name="The Broad Institute Genomics Platform"/>
            <consortium name="The Broad Institute Genome Sequencing Center for Infectious Disease"/>
            <person name="Wu L."/>
            <person name="Ma J."/>
        </authorList>
    </citation>
    <scope>NUCLEOTIDE SEQUENCE [LARGE SCALE GENOMIC DNA]</scope>
    <source>
        <strain evidence="3">JCM 15589</strain>
    </source>
</reference>
<dbReference type="SUPFAM" id="SSF101898">
    <property type="entry name" value="NHL repeat"/>
    <property type="match status" value="1"/>
</dbReference>
<dbReference type="EMBL" id="BAAAPM010000002">
    <property type="protein sequence ID" value="GAA1708774.1"/>
    <property type="molecule type" value="Genomic_DNA"/>
</dbReference>
<dbReference type="RefSeq" id="WP_344244613.1">
    <property type="nucleotide sequence ID" value="NZ_BAAAPM010000002.1"/>
</dbReference>
<gene>
    <name evidence="2" type="ORF">GCM10009809_01240</name>
</gene>
<feature type="region of interest" description="Disordered" evidence="1">
    <location>
        <begin position="519"/>
        <end position="539"/>
    </location>
</feature>